<gene>
    <name evidence="2" type="ORF">AVDCRST_MAG73-2034</name>
</gene>
<dbReference type="AlphaFoldDB" id="A0A6J4U8S9"/>
<accession>A0A6J4U8S9</accession>
<dbReference type="EMBL" id="CADCWE010000128">
    <property type="protein sequence ID" value="CAA9542002.1"/>
    <property type="molecule type" value="Genomic_DNA"/>
</dbReference>
<protein>
    <submittedName>
        <fullName evidence="2">Uncharacterized protein</fullName>
    </submittedName>
</protein>
<feature type="region of interest" description="Disordered" evidence="1">
    <location>
        <begin position="1"/>
        <end position="48"/>
    </location>
</feature>
<evidence type="ECO:0000256" key="1">
    <source>
        <dbReference type="SAM" id="MobiDB-lite"/>
    </source>
</evidence>
<proteinExistence type="predicted"/>
<name>A0A6J4U8S9_9BACT</name>
<evidence type="ECO:0000313" key="2">
    <source>
        <dbReference type="EMBL" id="CAA9542002.1"/>
    </source>
</evidence>
<feature type="compositionally biased region" description="Gly residues" evidence="1">
    <location>
        <begin position="39"/>
        <end position="48"/>
    </location>
</feature>
<reference evidence="2" key="1">
    <citation type="submission" date="2020-02" db="EMBL/GenBank/DDBJ databases">
        <authorList>
            <person name="Meier V. D."/>
        </authorList>
    </citation>
    <scope>NUCLEOTIDE SEQUENCE</scope>
    <source>
        <strain evidence="2">AVDCRST_MAG73</strain>
    </source>
</reference>
<organism evidence="2">
    <name type="scientific">uncultured Thermomicrobiales bacterium</name>
    <dbReference type="NCBI Taxonomy" id="1645740"/>
    <lineage>
        <taxon>Bacteria</taxon>
        <taxon>Pseudomonadati</taxon>
        <taxon>Thermomicrobiota</taxon>
        <taxon>Thermomicrobia</taxon>
        <taxon>Thermomicrobiales</taxon>
        <taxon>environmental samples</taxon>
    </lineage>
</organism>
<sequence>MRRRPARITGGATPRCLPGTRHRSGAGVMGGSLPAQRPGNGGSGRSEE</sequence>